<proteinExistence type="predicted"/>
<protein>
    <submittedName>
        <fullName evidence="1">Uncharacterized protein</fullName>
    </submittedName>
</protein>
<accession>A0A7S4FR41</accession>
<dbReference type="EMBL" id="HBJA01060858">
    <property type="protein sequence ID" value="CAE0810372.1"/>
    <property type="molecule type" value="Transcribed_RNA"/>
</dbReference>
<evidence type="ECO:0000313" key="1">
    <source>
        <dbReference type="EMBL" id="CAE0810372.1"/>
    </source>
</evidence>
<gene>
    <name evidence="1" type="ORF">EGYM00163_LOCUS21507</name>
</gene>
<dbReference type="AlphaFoldDB" id="A0A7S4FR41"/>
<organism evidence="1">
    <name type="scientific">Eutreptiella gymnastica</name>
    <dbReference type="NCBI Taxonomy" id="73025"/>
    <lineage>
        <taxon>Eukaryota</taxon>
        <taxon>Discoba</taxon>
        <taxon>Euglenozoa</taxon>
        <taxon>Euglenida</taxon>
        <taxon>Spirocuta</taxon>
        <taxon>Euglenophyceae</taxon>
        <taxon>Eutreptiales</taxon>
        <taxon>Eutreptiaceae</taxon>
        <taxon>Eutreptiella</taxon>
    </lineage>
</organism>
<name>A0A7S4FR41_9EUGL</name>
<reference evidence="1" key="1">
    <citation type="submission" date="2021-01" db="EMBL/GenBank/DDBJ databases">
        <authorList>
            <person name="Corre E."/>
            <person name="Pelletier E."/>
            <person name="Niang G."/>
            <person name="Scheremetjew M."/>
            <person name="Finn R."/>
            <person name="Kale V."/>
            <person name="Holt S."/>
            <person name="Cochrane G."/>
            <person name="Meng A."/>
            <person name="Brown T."/>
            <person name="Cohen L."/>
        </authorList>
    </citation>
    <scope>NUCLEOTIDE SEQUENCE</scope>
    <source>
        <strain evidence="1">CCMP1594</strain>
    </source>
</reference>
<sequence>MKVIERRRKILVGCNRNISIGVVYLRQPETFGSIHGSGTKAVMNCNKSTPPHPVQRPAQTELEYEWKQPREAGAGAGSPRSSDNLRFMNHRLGEEKWVWHTHTPLQPITPFLHETQERYTGLQGFLLKNVLYSELVSKVLGFDQDHRISSVVMRRGHHHKQNHPSISTNSDLAKVQMPLGGQKAPENCHQTKK</sequence>